<gene>
    <name evidence="3" type="ORF">PPRIM_AZ9-3.1.T0440244</name>
</gene>
<name>A0A8S1LS37_PARPR</name>
<dbReference type="InterPro" id="IPR004274">
    <property type="entry name" value="FCP1_dom"/>
</dbReference>
<dbReference type="PANTHER" id="PTHR12210">
    <property type="entry name" value="DULLARD PROTEIN PHOSPHATASE"/>
    <property type="match status" value="1"/>
</dbReference>
<dbReference type="EMBL" id="CAJJDM010000044">
    <property type="protein sequence ID" value="CAD8069799.1"/>
    <property type="molecule type" value="Genomic_DNA"/>
</dbReference>
<dbReference type="InterPro" id="IPR050365">
    <property type="entry name" value="TIM50"/>
</dbReference>
<evidence type="ECO:0000313" key="4">
    <source>
        <dbReference type="Proteomes" id="UP000688137"/>
    </source>
</evidence>
<evidence type="ECO:0000256" key="1">
    <source>
        <dbReference type="SAM" id="MobiDB-lite"/>
    </source>
</evidence>
<dbReference type="PROSITE" id="PS50969">
    <property type="entry name" value="FCP1"/>
    <property type="match status" value="1"/>
</dbReference>
<dbReference type="GO" id="GO:0016791">
    <property type="term" value="F:phosphatase activity"/>
    <property type="evidence" value="ECO:0007669"/>
    <property type="project" value="InterPro"/>
</dbReference>
<evidence type="ECO:0000259" key="2">
    <source>
        <dbReference type="PROSITE" id="PS50969"/>
    </source>
</evidence>
<dbReference type="Pfam" id="PF03031">
    <property type="entry name" value="NIF"/>
    <property type="match status" value="1"/>
</dbReference>
<comment type="caution">
    <text evidence="3">The sequence shown here is derived from an EMBL/GenBank/DDBJ whole genome shotgun (WGS) entry which is preliminary data.</text>
</comment>
<dbReference type="FunFam" id="3.40.50.1000:FF:000093">
    <property type="entry name" value="NLI interacting factor-like phosphatase family protein"/>
    <property type="match status" value="1"/>
</dbReference>
<accession>A0A8S1LS37</accession>
<protein>
    <recommendedName>
        <fullName evidence="2">FCP1 homology domain-containing protein</fullName>
    </recommendedName>
</protein>
<sequence length="336" mass="39273">MRQQTSSFIQLLCKCLKFRKTKSQNYEQIKNPIEIPQQNERSKGRKTLVIDLDETLVHSSFEPMKVNDLIVEVIMKDQKYKIYVNIRPYAQEFIKETSKIFEIIIFTASISEYANSVIDFLDPLGLVDLRLFRENCTVYNGVLVKDLSLLKRNLDSVILIDNSVNSFMLQPMNAVHILNYFEDKTDQELALLIPFLKLLSQFQDVRPVHEWLFKYAHFDKFEYVDIMGTKQQFYDLPTSSDTQRDKLLSPADTPKLEEHKILIKSGIQIQTQEKNKEDEINDELEEKKNNSISVDKFTETPNRSESNNEKISVLRENLNINSPNSLGKQILFPQHQ</sequence>
<feature type="region of interest" description="Disordered" evidence="1">
    <location>
        <begin position="285"/>
        <end position="309"/>
    </location>
</feature>
<dbReference type="OMA" id="KFTETPN"/>
<dbReference type="NCBIfam" id="TIGR02251">
    <property type="entry name" value="HIF-SF_euk"/>
    <property type="match status" value="1"/>
</dbReference>
<dbReference type="CDD" id="cd07521">
    <property type="entry name" value="HAD_FCP1-like"/>
    <property type="match status" value="1"/>
</dbReference>
<organism evidence="3 4">
    <name type="scientific">Paramecium primaurelia</name>
    <dbReference type="NCBI Taxonomy" id="5886"/>
    <lineage>
        <taxon>Eukaryota</taxon>
        <taxon>Sar</taxon>
        <taxon>Alveolata</taxon>
        <taxon>Ciliophora</taxon>
        <taxon>Intramacronucleata</taxon>
        <taxon>Oligohymenophorea</taxon>
        <taxon>Peniculida</taxon>
        <taxon>Parameciidae</taxon>
        <taxon>Paramecium</taxon>
    </lineage>
</organism>
<dbReference type="InterPro" id="IPR011948">
    <property type="entry name" value="Dullard_phosphatase"/>
</dbReference>
<dbReference type="Proteomes" id="UP000688137">
    <property type="component" value="Unassembled WGS sequence"/>
</dbReference>
<evidence type="ECO:0000313" key="3">
    <source>
        <dbReference type="EMBL" id="CAD8069799.1"/>
    </source>
</evidence>
<keyword evidence="4" id="KW-1185">Reference proteome</keyword>
<feature type="domain" description="FCP1 homology" evidence="2">
    <location>
        <begin position="41"/>
        <end position="199"/>
    </location>
</feature>
<proteinExistence type="predicted"/>
<dbReference type="SMART" id="SM00577">
    <property type="entry name" value="CPDc"/>
    <property type="match status" value="1"/>
</dbReference>
<reference evidence="3" key="1">
    <citation type="submission" date="2021-01" db="EMBL/GenBank/DDBJ databases">
        <authorList>
            <consortium name="Genoscope - CEA"/>
            <person name="William W."/>
        </authorList>
    </citation>
    <scope>NUCLEOTIDE SEQUENCE</scope>
</reference>
<dbReference type="AlphaFoldDB" id="A0A8S1LS37"/>